<dbReference type="InterPro" id="IPR019606">
    <property type="entry name" value="GerMN"/>
</dbReference>
<evidence type="ECO:0000313" key="2">
    <source>
        <dbReference type="EMBL" id="MFD2618098.1"/>
    </source>
</evidence>
<feature type="domain" description="GerMN" evidence="1">
    <location>
        <begin position="230"/>
        <end position="318"/>
    </location>
</feature>
<dbReference type="Proteomes" id="UP001597458">
    <property type="component" value="Unassembled WGS sequence"/>
</dbReference>
<dbReference type="RefSeq" id="WP_141190113.1">
    <property type="nucleotide sequence ID" value="NZ_JBHUMR010000014.1"/>
</dbReference>
<evidence type="ECO:0000259" key="1">
    <source>
        <dbReference type="SMART" id="SM00909"/>
    </source>
</evidence>
<protein>
    <submittedName>
        <fullName evidence="2">GerMN domain-containing protein</fullName>
    </submittedName>
</protein>
<gene>
    <name evidence="2" type="ORF">ACFSTF_12340</name>
</gene>
<feature type="domain" description="GerMN" evidence="1">
    <location>
        <begin position="78"/>
        <end position="169"/>
    </location>
</feature>
<organism evidence="2 3">
    <name type="scientific">Terrilactibacillus laevilacticus</name>
    <dbReference type="NCBI Taxonomy" id="1380157"/>
    <lineage>
        <taxon>Bacteria</taxon>
        <taxon>Bacillati</taxon>
        <taxon>Bacillota</taxon>
        <taxon>Bacilli</taxon>
        <taxon>Bacillales</taxon>
        <taxon>Bacillaceae</taxon>
        <taxon>Terrilactibacillus</taxon>
    </lineage>
</organism>
<comment type="caution">
    <text evidence="2">The sequence shown here is derived from an EMBL/GenBank/DDBJ whole genome shotgun (WGS) entry which is preliminary data.</text>
</comment>
<dbReference type="PROSITE" id="PS51257">
    <property type="entry name" value="PROKAR_LIPOPROTEIN"/>
    <property type="match status" value="1"/>
</dbReference>
<proteinExistence type="predicted"/>
<sequence>MRKRIILLSIVLSLSILLSGCGLNLKAEGDINPKPDKIDYVKNNDNKAGTVPRELYLLDESGHLSPQVVNLPKSTSSAKDTLNYLVKDGPVSNILPNGFMAVLPAGTMVNKTSLKKDGTFVADFSKDLLSYKPSDEAAIFQSITWTLTQFKEIKRVQFKVDGKLQNQLKYSGKRIGRGLIRKDGINSELGQAFDMTRSQSVTVYYLANHHGEHYYVPVTTRVPLSKGGAAAAAVNALIEGPPDDDLTSTLGVDVALTKAPVIKNGVAILNFNKALFSSNKKKSVSREAINCLALTLTAQPNIKKVKINVEGSKSVMLESGEPITVPVSRPVVNKTGV</sequence>
<dbReference type="Pfam" id="PF10646">
    <property type="entry name" value="Germane"/>
    <property type="match status" value="2"/>
</dbReference>
<accession>A0ABW5PT60</accession>
<name>A0ABW5PT60_9BACI</name>
<keyword evidence="3" id="KW-1185">Reference proteome</keyword>
<dbReference type="EMBL" id="JBHUMR010000014">
    <property type="protein sequence ID" value="MFD2618098.1"/>
    <property type="molecule type" value="Genomic_DNA"/>
</dbReference>
<evidence type="ECO:0000313" key="3">
    <source>
        <dbReference type="Proteomes" id="UP001597458"/>
    </source>
</evidence>
<reference evidence="3" key="1">
    <citation type="journal article" date="2019" name="Int. J. Syst. Evol. Microbiol.">
        <title>The Global Catalogue of Microorganisms (GCM) 10K type strain sequencing project: providing services to taxonomists for standard genome sequencing and annotation.</title>
        <authorList>
            <consortium name="The Broad Institute Genomics Platform"/>
            <consortium name="The Broad Institute Genome Sequencing Center for Infectious Disease"/>
            <person name="Wu L."/>
            <person name="Ma J."/>
        </authorList>
    </citation>
    <scope>NUCLEOTIDE SEQUENCE [LARGE SCALE GENOMIC DNA]</scope>
    <source>
        <strain evidence="3">TISTR 2241</strain>
    </source>
</reference>
<dbReference type="SMART" id="SM00909">
    <property type="entry name" value="Germane"/>
    <property type="match status" value="2"/>
</dbReference>